<organism evidence="2 3">
    <name type="scientific">Aquaticitalea lipolytica</name>
    <dbReference type="NCBI Taxonomy" id="1247562"/>
    <lineage>
        <taxon>Bacteria</taxon>
        <taxon>Pseudomonadati</taxon>
        <taxon>Bacteroidota</taxon>
        <taxon>Flavobacteriia</taxon>
        <taxon>Flavobacteriales</taxon>
        <taxon>Flavobacteriaceae</taxon>
        <taxon>Aquaticitalea</taxon>
    </lineage>
</organism>
<keyword evidence="3" id="KW-1185">Reference proteome</keyword>
<evidence type="ECO:0000256" key="1">
    <source>
        <dbReference type="SAM" id="SignalP"/>
    </source>
</evidence>
<gene>
    <name evidence="2" type="ORF">GCM10011531_19980</name>
</gene>
<dbReference type="RefSeq" id="WP_188606227.1">
    <property type="nucleotide sequence ID" value="NZ_BMIC01000003.1"/>
</dbReference>
<dbReference type="AlphaFoldDB" id="A0A8J2XHF8"/>
<evidence type="ECO:0000313" key="2">
    <source>
        <dbReference type="EMBL" id="GFZ88418.1"/>
    </source>
</evidence>
<accession>A0A8J2XHF8</accession>
<dbReference type="EMBL" id="BMIC01000003">
    <property type="protein sequence ID" value="GFZ88418.1"/>
    <property type="molecule type" value="Genomic_DNA"/>
</dbReference>
<reference evidence="2 3" key="1">
    <citation type="journal article" date="2014" name="Int. J. Syst. Evol. Microbiol.">
        <title>Complete genome sequence of Corynebacterium casei LMG S-19264T (=DSM 44701T), isolated from a smear-ripened cheese.</title>
        <authorList>
            <consortium name="US DOE Joint Genome Institute (JGI-PGF)"/>
            <person name="Walter F."/>
            <person name="Albersmeier A."/>
            <person name="Kalinowski J."/>
            <person name="Ruckert C."/>
        </authorList>
    </citation>
    <scope>NUCLEOTIDE SEQUENCE [LARGE SCALE GENOMIC DNA]</scope>
    <source>
        <strain evidence="2 3">CGMCC 1.15295</strain>
    </source>
</reference>
<evidence type="ECO:0000313" key="3">
    <source>
        <dbReference type="Proteomes" id="UP000598120"/>
    </source>
</evidence>
<keyword evidence="1" id="KW-0732">Signal</keyword>
<name>A0A8J2XHF8_9FLAO</name>
<dbReference type="Proteomes" id="UP000598120">
    <property type="component" value="Unassembled WGS sequence"/>
</dbReference>
<proteinExistence type="predicted"/>
<feature type="signal peptide" evidence="1">
    <location>
        <begin position="1"/>
        <end position="20"/>
    </location>
</feature>
<comment type="caution">
    <text evidence="2">The sequence shown here is derived from an EMBL/GenBank/DDBJ whole genome shotgun (WGS) entry which is preliminary data.</text>
</comment>
<protein>
    <submittedName>
        <fullName evidence="2">Uncharacterized protein</fullName>
    </submittedName>
</protein>
<feature type="chain" id="PRO_5035296000" evidence="1">
    <location>
        <begin position="21"/>
        <end position="480"/>
    </location>
</feature>
<sequence length="480" mass="54451">MTKNIIISAIAILTLNFGFAQTFQTQVGPSFKKESEKDIYHIVFPSAYGFMTLHHLDNVMMDNTKAMVLTKYDQTMQSIETKTFNLPKLGQRAADLQRVIELDDKLIFLSTSMDKKTGAHQVFAQVYNQKDNSVSAEKVLASIPIEGYSNSGYYQIAVSPNQSKIAIYANMPFEKKMQEKVQAWMYDIELNNLWEHSETLSFESERAYQEETFVSNEGQLYVSKVTDFYKKTRTTHLLKCNGKSFESSVLSADGFQPMDMSLINVTGKPMLVGFFWDGTKGIIKVNSEEGNDNDGAFLYDLSESKLIGIHKWSTSLNTSDLKSLEVVDVKVVGDDIFMIGEKRLEKSEFRKNGSTPTMDLDYFYTFGSSVIVNLDTKGTLKSFTPLMGSKLYKNTDKEKGSVAALYLENGLRIFSNNDYIRCDSFFTQNKATFNSPSVRPNGIGTTPYIIPATVSEVKKYNLVYYITNYGDQYWLNKMSW</sequence>